<organism evidence="2 3">
    <name type="scientific">Xenopus laevis</name>
    <name type="common">African clawed frog</name>
    <dbReference type="NCBI Taxonomy" id="8355"/>
    <lineage>
        <taxon>Eukaryota</taxon>
        <taxon>Metazoa</taxon>
        <taxon>Chordata</taxon>
        <taxon>Craniata</taxon>
        <taxon>Vertebrata</taxon>
        <taxon>Euteleostomi</taxon>
        <taxon>Amphibia</taxon>
        <taxon>Batrachia</taxon>
        <taxon>Anura</taxon>
        <taxon>Pipoidea</taxon>
        <taxon>Pipidae</taxon>
        <taxon>Xenopodinae</taxon>
        <taxon>Xenopus</taxon>
        <taxon>Xenopus</taxon>
    </lineage>
</organism>
<sequence length="265" mass="30281">MKDHLTNSPLRTSHFPLYGQSYLRCIMRGPSIKLQMSLSIVTLLVSAALSFANSCRQYRFSTNGEHLLNQHLSIKIGTTTEYCHFQMKFPQHKETCTNSSHVTLINDTSLLLETTDVEYKTFYLEYRAGKVGKSVEAIFAGFCQNKSENPIPTTSNYSSMWLVIGAIVLISIVIFIVTYIIYRRWKAPQFICLQHQSNMNAENKGMETGPDELNEALISAEGNSQHGKHKNTEEELEPLRDKMETTCETEFLFLTTREDPYVLEQ</sequence>
<name>A0A8J1L8S4_XENLA</name>
<evidence type="ECO:0000313" key="3">
    <source>
        <dbReference type="RefSeq" id="XP_041425916.1"/>
    </source>
</evidence>
<feature type="transmembrane region" description="Helical" evidence="1">
    <location>
        <begin position="160"/>
        <end position="182"/>
    </location>
</feature>
<dbReference type="GeneID" id="121395702"/>
<keyword evidence="1" id="KW-0472">Membrane</keyword>
<keyword evidence="2" id="KW-1185">Reference proteome</keyword>
<dbReference type="Proteomes" id="UP000186698">
    <property type="component" value="Chromosome 7L"/>
</dbReference>
<evidence type="ECO:0000313" key="2">
    <source>
        <dbReference type="Proteomes" id="UP000186698"/>
    </source>
</evidence>
<keyword evidence="1" id="KW-1133">Transmembrane helix</keyword>
<dbReference type="AlphaFoldDB" id="A0A8J1L8S4"/>
<evidence type="ECO:0000256" key="1">
    <source>
        <dbReference type="SAM" id="Phobius"/>
    </source>
</evidence>
<protein>
    <submittedName>
        <fullName evidence="3">Uncharacterized protein LOC121395702 isoform X1</fullName>
    </submittedName>
</protein>
<gene>
    <name evidence="3" type="primary">LOC121395702</name>
</gene>
<proteinExistence type="predicted"/>
<dbReference type="KEGG" id="xla:121395702"/>
<accession>A0A8J1L8S4</accession>
<keyword evidence="1" id="KW-0812">Transmembrane</keyword>
<reference evidence="3" key="1">
    <citation type="submission" date="2025-08" db="UniProtKB">
        <authorList>
            <consortium name="RefSeq"/>
        </authorList>
    </citation>
    <scope>IDENTIFICATION</scope>
    <source>
        <strain evidence="3">J_2021</strain>
        <tissue evidence="3">Erythrocytes</tissue>
    </source>
</reference>
<dbReference type="RefSeq" id="XP_041425916.1">
    <property type="nucleotide sequence ID" value="XM_041569982.1"/>
</dbReference>